<evidence type="ECO:0000256" key="6">
    <source>
        <dbReference type="RuleBase" id="RU004466"/>
    </source>
</evidence>
<accession>A0ABS0ZH05</accession>
<dbReference type="PANTHER" id="PTHR12001">
    <property type="entry name" value="GERANYLGERANYL PYROPHOSPHATE SYNTHASE"/>
    <property type="match status" value="1"/>
</dbReference>
<dbReference type="InterPro" id="IPR000092">
    <property type="entry name" value="Polyprenyl_synt"/>
</dbReference>
<protein>
    <submittedName>
        <fullName evidence="7">Polyprenyl synthetase family protein</fullName>
    </submittedName>
</protein>
<dbReference type="EMBL" id="JAENBO010000001">
    <property type="protein sequence ID" value="MBJ8325280.1"/>
    <property type="molecule type" value="Genomic_DNA"/>
</dbReference>
<reference evidence="7 8" key="1">
    <citation type="journal article" date="2021" name="Int. J. Syst. Evol. Microbiol.">
        <title>Streptococcus vicugnae sp. nov., isolated from faeces of alpacas (Vicugna pacos) and cattle (Bos taurus), Streptococcus zalophi sp. nov., and Streptococcus pacificus sp. nov., isolated from respiratory tract of California sea lions (Zalophus californianus).</title>
        <authorList>
            <person name="Volokhov D.V."/>
            <person name="Zagorodnyaya T.A."/>
            <person name="Shen Z."/>
            <person name="Blom J."/>
            <person name="Furtak V.A."/>
            <person name="Eisenberg T."/>
            <person name="Fan P."/>
            <person name="Jeong K.C."/>
            <person name="Gao Y."/>
            <person name="Zhang S."/>
            <person name="Amselle M."/>
        </authorList>
    </citation>
    <scope>NUCLEOTIDE SEQUENCE [LARGE SCALE GENOMIC DNA]</scope>
    <source>
        <strain evidence="7 8">CSL7591</strain>
    </source>
</reference>
<dbReference type="SFLD" id="SFLDS00005">
    <property type="entry name" value="Isoprenoid_Synthase_Type_I"/>
    <property type="match status" value="1"/>
</dbReference>
<dbReference type="RefSeq" id="WP_199574841.1">
    <property type="nucleotide sequence ID" value="NZ_JAENBO010000001.1"/>
</dbReference>
<dbReference type="InterPro" id="IPR033749">
    <property type="entry name" value="Polyprenyl_synt_CS"/>
</dbReference>
<comment type="caution">
    <text evidence="7">The sequence shown here is derived from an EMBL/GenBank/DDBJ whole genome shotgun (WGS) entry which is preliminary data.</text>
</comment>
<dbReference type="Gene3D" id="1.10.600.10">
    <property type="entry name" value="Farnesyl Diphosphate Synthase"/>
    <property type="match status" value="1"/>
</dbReference>
<keyword evidence="3 6" id="KW-0808">Transferase</keyword>
<evidence type="ECO:0000313" key="7">
    <source>
        <dbReference type="EMBL" id="MBJ8325280.1"/>
    </source>
</evidence>
<keyword evidence="5" id="KW-0460">Magnesium</keyword>
<evidence type="ECO:0000313" key="8">
    <source>
        <dbReference type="Proteomes" id="UP000653045"/>
    </source>
</evidence>
<evidence type="ECO:0000256" key="2">
    <source>
        <dbReference type="ARBA" id="ARBA00006706"/>
    </source>
</evidence>
<evidence type="ECO:0000256" key="3">
    <source>
        <dbReference type="ARBA" id="ARBA00022679"/>
    </source>
</evidence>
<comment type="cofactor">
    <cofactor evidence="1">
        <name>Mg(2+)</name>
        <dbReference type="ChEBI" id="CHEBI:18420"/>
    </cofactor>
</comment>
<dbReference type="Pfam" id="PF00348">
    <property type="entry name" value="polyprenyl_synt"/>
    <property type="match status" value="1"/>
</dbReference>
<proteinExistence type="inferred from homology"/>
<keyword evidence="4" id="KW-0479">Metal-binding</keyword>
<evidence type="ECO:0000256" key="5">
    <source>
        <dbReference type="ARBA" id="ARBA00022842"/>
    </source>
</evidence>
<dbReference type="InterPro" id="IPR008949">
    <property type="entry name" value="Isoprenoid_synthase_dom_sf"/>
</dbReference>
<dbReference type="Proteomes" id="UP000653045">
    <property type="component" value="Unassembled WGS sequence"/>
</dbReference>
<sequence length="333" mass="37606">MIHTLWENYPDINDALEDVKEIMLSNISVIHPEVKQKITDYINASGKYVRAGLLVMLAKATDGKIKIGKLYLAASVEILHLATLIHDDVIDQAGTRRGIETLHQTFSNKIAIYAGDYLLSYASKLALKGFEDILKGSKDLHYSKNNYRIIERVLSGELSQLMNSFNEDISAKAYLKQIRGKTAFLFGMATKMGVLTPHRSVKELNLAFNVGQSIGMAFQLTDDLIDFKKPQESSGKPQLQDVQNGIYTYPLIIAKSENKQIQDFLSKKKRENWSQEDLIYLQNLIEKTGGFLATEQLINRYIAKSIKQLALLLPEEKMTEIVSLIKKLFTTSL</sequence>
<gene>
    <name evidence="7" type="ORF">JHK62_01125</name>
</gene>
<evidence type="ECO:0000256" key="1">
    <source>
        <dbReference type="ARBA" id="ARBA00001946"/>
    </source>
</evidence>
<evidence type="ECO:0000256" key="4">
    <source>
        <dbReference type="ARBA" id="ARBA00022723"/>
    </source>
</evidence>
<comment type="similarity">
    <text evidence="2 6">Belongs to the FPP/GGPP synthase family.</text>
</comment>
<name>A0ABS0ZH05_9STRE</name>
<dbReference type="CDD" id="cd00685">
    <property type="entry name" value="Trans_IPPS_HT"/>
    <property type="match status" value="1"/>
</dbReference>
<dbReference type="PROSITE" id="PS00723">
    <property type="entry name" value="POLYPRENYL_SYNTHASE_1"/>
    <property type="match status" value="1"/>
</dbReference>
<dbReference type="SUPFAM" id="SSF48576">
    <property type="entry name" value="Terpenoid synthases"/>
    <property type="match status" value="1"/>
</dbReference>
<dbReference type="PANTHER" id="PTHR12001:SF69">
    <property type="entry name" value="ALL TRANS-POLYPRENYL-DIPHOSPHATE SYNTHASE PDSS1"/>
    <property type="match status" value="1"/>
</dbReference>
<dbReference type="PROSITE" id="PS00444">
    <property type="entry name" value="POLYPRENYL_SYNTHASE_2"/>
    <property type="match status" value="1"/>
</dbReference>
<keyword evidence="8" id="KW-1185">Reference proteome</keyword>
<organism evidence="7 8">
    <name type="scientific">Streptococcus pacificus</name>
    <dbReference type="NCBI Taxonomy" id="2740577"/>
    <lineage>
        <taxon>Bacteria</taxon>
        <taxon>Bacillati</taxon>
        <taxon>Bacillota</taxon>
        <taxon>Bacilli</taxon>
        <taxon>Lactobacillales</taxon>
        <taxon>Streptococcaceae</taxon>
        <taxon>Streptococcus</taxon>
    </lineage>
</organism>